<evidence type="ECO:0000313" key="3">
    <source>
        <dbReference type="EMBL" id="GIG85286.1"/>
    </source>
</evidence>
<name>A0ABQ4DS52_9ACTN</name>
<feature type="compositionally biased region" description="Gly residues" evidence="1">
    <location>
        <begin position="450"/>
        <end position="462"/>
    </location>
</feature>
<organism evidence="3 4">
    <name type="scientific">Plantactinospora endophytica</name>
    <dbReference type="NCBI Taxonomy" id="673535"/>
    <lineage>
        <taxon>Bacteria</taxon>
        <taxon>Bacillati</taxon>
        <taxon>Actinomycetota</taxon>
        <taxon>Actinomycetes</taxon>
        <taxon>Micromonosporales</taxon>
        <taxon>Micromonosporaceae</taxon>
        <taxon>Plantactinospora</taxon>
    </lineage>
</organism>
<dbReference type="EMBL" id="BONW01000001">
    <property type="protein sequence ID" value="GIG85286.1"/>
    <property type="molecule type" value="Genomic_DNA"/>
</dbReference>
<evidence type="ECO:0000313" key="4">
    <source>
        <dbReference type="Proteomes" id="UP000646749"/>
    </source>
</evidence>
<evidence type="ECO:0000259" key="2">
    <source>
        <dbReference type="Pfam" id="PF13360"/>
    </source>
</evidence>
<evidence type="ECO:0000256" key="1">
    <source>
        <dbReference type="SAM" id="MobiDB-lite"/>
    </source>
</evidence>
<feature type="region of interest" description="Disordered" evidence="1">
    <location>
        <begin position="441"/>
        <end position="478"/>
    </location>
</feature>
<gene>
    <name evidence="3" type="ORF">Pen02_02220</name>
</gene>
<sequence>MRMAKGSARSAGVMSALAIALIAVIVLAATNVWNPFPGVWDWIDRDEPISEPDVVWQQRVGGTPQSVTIAGNTVVIRYRTRVESRSLATGLRLWERKADWAAVAGGDRDAVVAVGKLLSKGYELLDPETGAVRRKDTAAVGVWTYRNALVDARCREPLDCTLTAWDPRGSAPIWTTFLPGVETGPLAGNPDTLGTRRLTTRQVHEHANGPVEMPPLIGLSVDGRVHIVDTATGRVMQDVEPGQEDRIVVVGGRMLRIEARAADGTCYFTVVARDPATGQEVWRRDGLNLRTADGAGCKQREDPQGGENVFVGVAPDARETVVDAYDGRVLWTGPKGEKLLAVDDRYALSRSADQSSVIGSELAIDRARWTRKVSPEGAAALARNAALLIDRRPNRIIALDPRTGRELANVRSSAEVLAVGPAGMVIGDGRDIGYLQFAGVSTGGPAPTAGPGGQDSGPGAECGGPKQPECPPDNGKDG</sequence>
<accession>A0ABQ4DS52</accession>
<keyword evidence="4" id="KW-1185">Reference proteome</keyword>
<dbReference type="InterPro" id="IPR002372">
    <property type="entry name" value="PQQ_rpt_dom"/>
</dbReference>
<feature type="domain" description="Pyrrolo-quinoline quinone repeat" evidence="2">
    <location>
        <begin position="269"/>
        <end position="410"/>
    </location>
</feature>
<dbReference type="Proteomes" id="UP000646749">
    <property type="component" value="Unassembled WGS sequence"/>
</dbReference>
<dbReference type="Gene3D" id="2.130.10.10">
    <property type="entry name" value="YVTN repeat-like/Quinoprotein amine dehydrogenase"/>
    <property type="match status" value="1"/>
</dbReference>
<protein>
    <recommendedName>
        <fullName evidence="2">Pyrrolo-quinoline quinone repeat domain-containing protein</fullName>
    </recommendedName>
</protein>
<dbReference type="InterPro" id="IPR011047">
    <property type="entry name" value="Quinoprotein_ADH-like_sf"/>
</dbReference>
<reference evidence="3 4" key="1">
    <citation type="submission" date="2021-01" db="EMBL/GenBank/DDBJ databases">
        <title>Whole genome shotgun sequence of Plantactinospora endophytica NBRC 110450.</title>
        <authorList>
            <person name="Komaki H."/>
            <person name="Tamura T."/>
        </authorList>
    </citation>
    <scope>NUCLEOTIDE SEQUENCE [LARGE SCALE GENOMIC DNA]</scope>
    <source>
        <strain evidence="3 4">NBRC 110450</strain>
    </source>
</reference>
<dbReference type="InterPro" id="IPR015943">
    <property type="entry name" value="WD40/YVTN_repeat-like_dom_sf"/>
</dbReference>
<proteinExistence type="predicted"/>
<comment type="caution">
    <text evidence="3">The sequence shown here is derived from an EMBL/GenBank/DDBJ whole genome shotgun (WGS) entry which is preliminary data.</text>
</comment>
<dbReference type="SUPFAM" id="SSF50998">
    <property type="entry name" value="Quinoprotein alcohol dehydrogenase-like"/>
    <property type="match status" value="1"/>
</dbReference>
<dbReference type="Pfam" id="PF13360">
    <property type="entry name" value="PQQ_2"/>
    <property type="match status" value="1"/>
</dbReference>